<dbReference type="PANTHER" id="PTHR43507:SF1">
    <property type="entry name" value="NADH-UBIQUINONE OXIDOREDUCTASE CHAIN 4"/>
    <property type="match status" value="1"/>
</dbReference>
<feature type="transmembrane region" description="Helical" evidence="3">
    <location>
        <begin position="83"/>
        <end position="103"/>
    </location>
</feature>
<evidence type="ECO:0000256" key="2">
    <source>
        <dbReference type="RuleBase" id="RU000320"/>
    </source>
</evidence>
<feature type="transmembrane region" description="Helical" evidence="3">
    <location>
        <begin position="6"/>
        <end position="26"/>
    </location>
</feature>
<dbReference type="EMBL" id="AP021861">
    <property type="protein sequence ID" value="BBO35817.1"/>
    <property type="molecule type" value="Genomic_DNA"/>
</dbReference>
<dbReference type="GO" id="GO:0016020">
    <property type="term" value="C:membrane"/>
    <property type="evidence" value="ECO:0007669"/>
    <property type="project" value="UniProtKB-SubCell"/>
</dbReference>
<comment type="subcellular location">
    <subcellularLocation>
        <location evidence="1">Endomembrane system</location>
        <topology evidence="1">Multi-pass membrane protein</topology>
    </subcellularLocation>
    <subcellularLocation>
        <location evidence="2">Membrane</location>
        <topology evidence="2">Multi-pass membrane protein</topology>
    </subcellularLocation>
</comment>
<dbReference type="KEGG" id="lpav:PLANPX_5429"/>
<feature type="transmembrane region" description="Helical" evidence="3">
    <location>
        <begin position="276"/>
        <end position="292"/>
    </location>
</feature>
<evidence type="ECO:0000313" key="6">
    <source>
        <dbReference type="Proteomes" id="UP000326837"/>
    </source>
</evidence>
<feature type="transmembrane region" description="Helical" evidence="3">
    <location>
        <begin position="218"/>
        <end position="241"/>
    </location>
</feature>
<dbReference type="InterPro" id="IPR003918">
    <property type="entry name" value="NADH_UbQ_OxRdtase"/>
</dbReference>
<keyword evidence="3" id="KW-0472">Membrane</keyword>
<dbReference type="PRINTS" id="PR01437">
    <property type="entry name" value="NUOXDRDTASE4"/>
</dbReference>
<feature type="transmembrane region" description="Helical" evidence="3">
    <location>
        <begin position="247"/>
        <end position="269"/>
    </location>
</feature>
<sequence>MTELHLPWLQLAIALPALGALSLIGLRNHAATQRRTLLCSGLSLACAAGAWLDFGSLHAIAAHDRWSIASRLFGVEFFVIDELNAPLLPMAALISFVTALATLRTKFRHYPFTISLLSETILLATLSCRHSWGIVALLAISVLPPLWELHSRGKPMRVFAIHISFFVTLLVAGWWLVERTTPGTASSSLAFGLLTAAVLLRCGAVPFHCWITDLFEHAAFGTSLLFVTPMVGVYAAVRLLLPTAPDWALQSLALVSIVTAVYAAGMALVQRDGRRFFCYLFLSHSSLVLVGLESATPIGLTGALCLWISVGLALTGFGLTLRAIESRTGRLSLSEFHGLYEHTPTLAAFFLITGLASIGFPGTIGFVGAELLLEGAIGVHPWICLLAVLTAALNGIAVLQAYFRIFTGKRYFPTISLRSRLPERIAVLALAALLLGGGLFPQPGLTSRYRAASELIAARLERLGQRSAMRAASD</sequence>
<feature type="transmembrane region" description="Helical" evidence="3">
    <location>
        <begin position="379"/>
        <end position="403"/>
    </location>
</feature>
<keyword evidence="2 3" id="KW-0812">Transmembrane</keyword>
<keyword evidence="3" id="KW-1133">Transmembrane helix</keyword>
<protein>
    <submittedName>
        <fullName evidence="5">NADH-ubiquinone oxidoreductase chain M</fullName>
        <ecNumber evidence="5">1.6.5.3</ecNumber>
    </submittedName>
</protein>
<keyword evidence="5" id="KW-0560">Oxidoreductase</keyword>
<evidence type="ECO:0000256" key="1">
    <source>
        <dbReference type="ARBA" id="ARBA00004127"/>
    </source>
</evidence>
<feature type="transmembrane region" description="Helical" evidence="3">
    <location>
        <begin position="158"/>
        <end position="177"/>
    </location>
</feature>
<feature type="domain" description="NADH:quinone oxidoreductase/Mrp antiporter transmembrane" evidence="4">
    <location>
        <begin position="182"/>
        <end position="392"/>
    </location>
</feature>
<accession>A0A5K7XIJ0</accession>
<proteinExistence type="predicted"/>
<feature type="transmembrane region" description="Helical" evidence="3">
    <location>
        <begin position="424"/>
        <end position="440"/>
    </location>
</feature>
<dbReference type="GO" id="GO:0012505">
    <property type="term" value="C:endomembrane system"/>
    <property type="evidence" value="ECO:0007669"/>
    <property type="project" value="UniProtKB-SubCell"/>
</dbReference>
<gene>
    <name evidence="5" type="ORF">PLANPX_5429</name>
</gene>
<dbReference type="AlphaFoldDB" id="A0A5K7XIJ0"/>
<feature type="transmembrane region" description="Helical" evidence="3">
    <location>
        <begin position="38"/>
        <end position="63"/>
    </location>
</feature>
<dbReference type="Proteomes" id="UP000326837">
    <property type="component" value="Chromosome"/>
</dbReference>
<reference evidence="6" key="1">
    <citation type="submission" date="2019-10" db="EMBL/GenBank/DDBJ databases">
        <title>Lacipirellula parvula gen. nov., sp. nov., representing a lineage of planctomycetes widespread in freshwater anoxic habitats, and description of the family Lacipirellulaceae.</title>
        <authorList>
            <person name="Dedysh S.N."/>
            <person name="Kulichevskaya I.S."/>
            <person name="Beletsky A.V."/>
            <person name="Rakitin A.L."/>
            <person name="Mardanov A.V."/>
            <person name="Ivanova A.A."/>
            <person name="Saltykova V.X."/>
            <person name="Rijpstra W.I.C."/>
            <person name="Sinninghe Damste J.S."/>
            <person name="Ravin N.V."/>
        </authorList>
    </citation>
    <scope>NUCLEOTIDE SEQUENCE [LARGE SCALE GENOMIC DNA]</scope>
    <source>
        <strain evidence="6">PX69</strain>
    </source>
</reference>
<keyword evidence="6" id="KW-1185">Reference proteome</keyword>
<evidence type="ECO:0000313" key="5">
    <source>
        <dbReference type="EMBL" id="BBO35817.1"/>
    </source>
</evidence>
<name>A0A5K7XIJ0_9BACT</name>
<evidence type="ECO:0000256" key="3">
    <source>
        <dbReference type="SAM" id="Phobius"/>
    </source>
</evidence>
<dbReference type="Pfam" id="PF00361">
    <property type="entry name" value="Proton_antipo_M"/>
    <property type="match status" value="1"/>
</dbReference>
<keyword evidence="5" id="KW-0830">Ubiquinone</keyword>
<dbReference type="EC" id="1.6.5.3" evidence="5"/>
<dbReference type="GO" id="GO:0003954">
    <property type="term" value="F:NADH dehydrogenase activity"/>
    <property type="evidence" value="ECO:0007669"/>
    <property type="project" value="TreeGrafter"/>
</dbReference>
<dbReference type="GO" id="GO:0048039">
    <property type="term" value="F:ubiquinone binding"/>
    <property type="evidence" value="ECO:0007669"/>
    <property type="project" value="TreeGrafter"/>
</dbReference>
<feature type="transmembrane region" description="Helical" evidence="3">
    <location>
        <begin position="298"/>
        <end position="324"/>
    </location>
</feature>
<dbReference type="GO" id="GO:0008137">
    <property type="term" value="F:NADH dehydrogenase (ubiquinone) activity"/>
    <property type="evidence" value="ECO:0007669"/>
    <property type="project" value="InterPro"/>
</dbReference>
<organism evidence="5 6">
    <name type="scientific">Lacipirellula parvula</name>
    <dbReference type="NCBI Taxonomy" id="2650471"/>
    <lineage>
        <taxon>Bacteria</taxon>
        <taxon>Pseudomonadati</taxon>
        <taxon>Planctomycetota</taxon>
        <taxon>Planctomycetia</taxon>
        <taxon>Pirellulales</taxon>
        <taxon>Lacipirellulaceae</taxon>
        <taxon>Lacipirellula</taxon>
    </lineage>
</organism>
<dbReference type="RefSeq" id="WP_152101111.1">
    <property type="nucleotide sequence ID" value="NZ_AP021861.1"/>
</dbReference>
<feature type="transmembrane region" description="Helical" evidence="3">
    <location>
        <begin position="345"/>
        <end position="367"/>
    </location>
</feature>
<dbReference type="PANTHER" id="PTHR43507">
    <property type="entry name" value="NADH-UBIQUINONE OXIDOREDUCTASE CHAIN 4"/>
    <property type="match status" value="1"/>
</dbReference>
<dbReference type="GO" id="GO:0042773">
    <property type="term" value="P:ATP synthesis coupled electron transport"/>
    <property type="evidence" value="ECO:0007669"/>
    <property type="project" value="InterPro"/>
</dbReference>
<dbReference type="InterPro" id="IPR001750">
    <property type="entry name" value="ND/Mrp_TM"/>
</dbReference>
<feature type="transmembrane region" description="Helical" evidence="3">
    <location>
        <begin position="189"/>
        <end position="211"/>
    </location>
</feature>
<evidence type="ECO:0000259" key="4">
    <source>
        <dbReference type="Pfam" id="PF00361"/>
    </source>
</evidence>
<dbReference type="GO" id="GO:0015990">
    <property type="term" value="P:electron transport coupled proton transport"/>
    <property type="evidence" value="ECO:0007669"/>
    <property type="project" value="TreeGrafter"/>
</dbReference>